<dbReference type="EMBL" id="OX465086">
    <property type="protein sequence ID" value="CAI9264843.1"/>
    <property type="molecule type" value="Genomic_DNA"/>
</dbReference>
<name>A0AA35YB38_LACSI</name>
<organism evidence="2 3">
    <name type="scientific">Lactuca saligna</name>
    <name type="common">Willowleaf lettuce</name>
    <dbReference type="NCBI Taxonomy" id="75948"/>
    <lineage>
        <taxon>Eukaryota</taxon>
        <taxon>Viridiplantae</taxon>
        <taxon>Streptophyta</taxon>
        <taxon>Embryophyta</taxon>
        <taxon>Tracheophyta</taxon>
        <taxon>Spermatophyta</taxon>
        <taxon>Magnoliopsida</taxon>
        <taxon>eudicotyledons</taxon>
        <taxon>Gunneridae</taxon>
        <taxon>Pentapetalae</taxon>
        <taxon>asterids</taxon>
        <taxon>campanulids</taxon>
        <taxon>Asterales</taxon>
        <taxon>Asteraceae</taxon>
        <taxon>Cichorioideae</taxon>
        <taxon>Cichorieae</taxon>
        <taxon>Lactucinae</taxon>
        <taxon>Lactuca</taxon>
    </lineage>
</organism>
<protein>
    <submittedName>
        <fullName evidence="2">Uncharacterized protein</fullName>
    </submittedName>
</protein>
<evidence type="ECO:0000313" key="2">
    <source>
        <dbReference type="EMBL" id="CAI9264843.1"/>
    </source>
</evidence>
<evidence type="ECO:0000256" key="1">
    <source>
        <dbReference type="SAM" id="MobiDB-lite"/>
    </source>
</evidence>
<feature type="compositionally biased region" description="Basic and acidic residues" evidence="1">
    <location>
        <begin position="1"/>
        <end position="12"/>
    </location>
</feature>
<reference evidence="2" key="1">
    <citation type="submission" date="2023-04" db="EMBL/GenBank/DDBJ databases">
        <authorList>
            <person name="Vijverberg K."/>
            <person name="Xiong W."/>
            <person name="Schranz E."/>
        </authorList>
    </citation>
    <scope>NUCLEOTIDE SEQUENCE</scope>
</reference>
<accession>A0AA35YB38</accession>
<keyword evidence="3" id="KW-1185">Reference proteome</keyword>
<feature type="region of interest" description="Disordered" evidence="1">
    <location>
        <begin position="1"/>
        <end position="44"/>
    </location>
</feature>
<sequence>MPRRHQLLDQKKSRERNRRRFERNATADEGNTKSGEGSNGCRSIAGTRMKKADENEQLMGRKAARRFVARLAIGDGLRRSTRLKKQKDQSSEVAMTSDEKEETKQRDYSSSVLEVVAKGKEVRWRSGRFREQQHRR</sequence>
<proteinExistence type="predicted"/>
<evidence type="ECO:0000313" key="3">
    <source>
        <dbReference type="Proteomes" id="UP001177003"/>
    </source>
</evidence>
<feature type="region of interest" description="Disordered" evidence="1">
    <location>
        <begin position="80"/>
        <end position="110"/>
    </location>
</feature>
<gene>
    <name evidence="2" type="ORF">LSALG_LOCUS5477</name>
</gene>
<dbReference type="AlphaFoldDB" id="A0AA35YB38"/>
<dbReference type="Proteomes" id="UP001177003">
    <property type="component" value="Chromosome 0"/>
</dbReference>
<feature type="compositionally biased region" description="Basic and acidic residues" evidence="1">
    <location>
        <begin position="97"/>
        <end position="107"/>
    </location>
</feature>